<dbReference type="InParanoid" id="W5M6G6"/>
<feature type="compositionally biased region" description="Basic and acidic residues" evidence="2">
    <location>
        <begin position="761"/>
        <end position="793"/>
    </location>
</feature>
<dbReference type="Proteomes" id="UP000018468">
    <property type="component" value="Linkage group LG5"/>
</dbReference>
<name>W5M6G6_LEPOC</name>
<feature type="compositionally biased region" description="Pro residues" evidence="2">
    <location>
        <begin position="897"/>
        <end position="909"/>
    </location>
</feature>
<dbReference type="Pfam" id="PF15336">
    <property type="entry name" value="Auts2"/>
    <property type="match status" value="1"/>
</dbReference>
<dbReference type="Ensembl" id="ENSLOCT00000003982.1">
    <property type="protein sequence ID" value="ENSLOCP00000003974.1"/>
    <property type="gene ID" value="ENSLOCG00000003354.1"/>
</dbReference>
<dbReference type="EMBL" id="AHAT01035942">
    <property type="status" value="NOT_ANNOTATED_CDS"/>
    <property type="molecule type" value="Genomic_DNA"/>
</dbReference>
<evidence type="ECO:0000313" key="3">
    <source>
        <dbReference type="Ensembl" id="ENSLOCP00000003974.1"/>
    </source>
</evidence>
<feature type="region of interest" description="Disordered" evidence="2">
    <location>
        <begin position="1"/>
        <end position="51"/>
    </location>
</feature>
<protein>
    <submittedName>
        <fullName evidence="3">Fibrosin</fullName>
    </submittedName>
</protein>
<proteinExistence type="predicted"/>
<reference evidence="3" key="2">
    <citation type="submission" date="2025-08" db="UniProtKB">
        <authorList>
            <consortium name="Ensembl"/>
        </authorList>
    </citation>
    <scope>IDENTIFICATION</scope>
</reference>
<dbReference type="EMBL" id="AHAT01035938">
    <property type="status" value="NOT_ANNOTATED_CDS"/>
    <property type="molecule type" value="Genomic_DNA"/>
</dbReference>
<feature type="region of interest" description="Disordered" evidence="2">
    <location>
        <begin position="78"/>
        <end position="148"/>
    </location>
</feature>
<dbReference type="STRING" id="7918.ENSLOCP00000003974"/>
<dbReference type="InterPro" id="IPR023246">
    <property type="entry name" value="AUTS2"/>
</dbReference>
<evidence type="ECO:0000256" key="1">
    <source>
        <dbReference type="ARBA" id="ARBA00022553"/>
    </source>
</evidence>
<dbReference type="EMBL" id="AHAT01035943">
    <property type="status" value="NOT_ANNOTATED_CDS"/>
    <property type="molecule type" value="Genomic_DNA"/>
</dbReference>
<dbReference type="EMBL" id="AHAT01035937">
    <property type="status" value="NOT_ANNOTATED_CDS"/>
    <property type="molecule type" value="Genomic_DNA"/>
</dbReference>
<feature type="region of interest" description="Disordered" evidence="2">
    <location>
        <begin position="673"/>
        <end position="940"/>
    </location>
</feature>
<sequence>MDGPGRSAGYRQSRRSRSQRDRERRRREAGGGGASSRHRPPRRRKRESVSCEEDIIDGFAIASFVSLEALEKDCSLKPPERVALWERRGSKRKRAEEEGPRSDPEDGDPLPPRPPAAFSRHEGAPDRRASKRRRKREGPGSLFLETGYIVSDDMDRMFTVTTRKGKSVPETAVGPVNGRPCDSCGPARLSVTPRVSGLQRSQERSQDPLPPPRDALLLLPPGPAAPRHSPSPAPVLPSQHPRLGPSPAPQPAQPQLNGDGRPPSHGPSPPQPRNKTPLSFGPAPQTVYSSGLGLSTVRSSTPVKRPSSNPHSQSHRSSTPSSTGMAISLGGSGAPPSSSHSFGGALRPPSHPGSGGAGLFTPSPGLPPPPPLLQVSSHHHSTVPANTAAFTGGGRGGAGGGSASGAAPGSGAGASPAQPAIPPLAFQFHQHNHQHQHTHTHQHFTPFLTSPAAAPPLFDKFPGKMEGLYRHSFYPNYPHSVPGIQPVLPGPFSSLQGAFQPKATNPEMAARLGAVPHALQPKDPRVSDSVSGVYVLSHKPGKWCAMHVRVAWMILRHQEKVKMMQGDPHKLDFRTDLLARMPGASSLPTSHQLARPASLFSAAGAVHPSSSPFVPPSGPHSSFLAPATHLDPFGRSQAFTPLGALGNGAFGGLGSPTLGAGSVFGHKDSPGGVTGGFGSPHDTWNRLHRTPPSFPTAPAWSKGSESERDRDAPLIKDEKDRDSAAYGRHPVRMSPAHKPAPASHSNGHGSHGPGGGPDSDAAPRARSREPSRDRDHERERERERTRDRERDSRQAPAAPRSSSLAPERPRSSSSASSCAPTPAGESSRPSHTPPARPEEAAARSSRENGCAPNPPPADRKPSTPDLLLPPQLKKTPDGAPPASHVKVKEERKEEPEPVPISLPPPPPPHAFERPSSRPHPSALHPPLAPGPPLGPPAFPALGSLSLLERTRMLDYLGGPVPVLAAHPRSPPQ</sequence>
<feature type="compositionally biased region" description="Basic and acidic residues" evidence="2">
    <location>
        <begin position="119"/>
        <end position="128"/>
    </location>
</feature>
<feature type="compositionally biased region" description="Basic residues" evidence="2">
    <location>
        <begin position="36"/>
        <end position="46"/>
    </location>
</feature>
<reference evidence="3" key="3">
    <citation type="submission" date="2025-09" db="UniProtKB">
        <authorList>
            <consortium name="Ensembl"/>
        </authorList>
    </citation>
    <scope>IDENTIFICATION</scope>
</reference>
<dbReference type="PANTHER" id="PTHR14429">
    <property type="entry name" value="FIBROSIN FAMILY MEMBER"/>
    <property type="match status" value="1"/>
</dbReference>
<organism evidence="3 4">
    <name type="scientific">Lepisosteus oculatus</name>
    <name type="common">Spotted gar</name>
    <dbReference type="NCBI Taxonomy" id="7918"/>
    <lineage>
        <taxon>Eukaryota</taxon>
        <taxon>Metazoa</taxon>
        <taxon>Chordata</taxon>
        <taxon>Craniata</taxon>
        <taxon>Vertebrata</taxon>
        <taxon>Euteleostomi</taxon>
        <taxon>Actinopterygii</taxon>
        <taxon>Neopterygii</taxon>
        <taxon>Holostei</taxon>
        <taxon>Semionotiformes</taxon>
        <taxon>Lepisosteidae</taxon>
        <taxon>Lepisosteus</taxon>
    </lineage>
</organism>
<keyword evidence="4" id="KW-1185">Reference proteome</keyword>
<reference evidence="4" key="1">
    <citation type="submission" date="2011-12" db="EMBL/GenBank/DDBJ databases">
        <title>The Draft Genome of Lepisosteus oculatus.</title>
        <authorList>
            <consortium name="The Broad Institute Genome Assembly &amp; Analysis Group"/>
            <consortium name="Computational R&amp;D Group"/>
            <consortium name="and Sequencing Platform"/>
            <person name="Di Palma F."/>
            <person name="Alfoldi J."/>
            <person name="Johnson J."/>
            <person name="Berlin A."/>
            <person name="Gnerre S."/>
            <person name="Jaffe D."/>
            <person name="MacCallum I."/>
            <person name="Young S."/>
            <person name="Walker B.J."/>
            <person name="Lander E.S."/>
            <person name="Lindblad-Toh K."/>
        </authorList>
    </citation>
    <scope>NUCLEOTIDE SEQUENCE [LARGE SCALE GENOMIC DNA]</scope>
</reference>
<dbReference type="AlphaFoldDB" id="W5M6G6"/>
<accession>W5M6G6</accession>
<dbReference type="HOGENOM" id="CLU_007298_2_0_1"/>
<feature type="compositionally biased region" description="Basic and acidic residues" evidence="2">
    <location>
        <begin position="18"/>
        <end position="29"/>
    </location>
</feature>
<feature type="compositionally biased region" description="Low complexity" evidence="2">
    <location>
        <begin position="1"/>
        <end position="11"/>
    </location>
</feature>
<feature type="compositionally biased region" description="Basic and acidic residues" evidence="2">
    <location>
        <begin position="886"/>
        <end position="895"/>
    </location>
</feature>
<dbReference type="EMBL" id="AHAT01035939">
    <property type="status" value="NOT_ANNOTATED_CDS"/>
    <property type="molecule type" value="Genomic_DNA"/>
</dbReference>
<dbReference type="PRINTS" id="PR02044">
    <property type="entry name" value="FIBROSIN1LPF"/>
</dbReference>
<dbReference type="EMBL" id="AHAT01035944">
    <property type="status" value="NOT_ANNOTATED_CDS"/>
    <property type="molecule type" value="Genomic_DNA"/>
</dbReference>
<feature type="compositionally biased region" description="Basic and acidic residues" evidence="2">
    <location>
        <begin position="836"/>
        <end position="846"/>
    </location>
</feature>
<dbReference type="eggNOG" id="ENOG502QT69">
    <property type="taxonomic scope" value="Eukaryota"/>
</dbReference>
<dbReference type="EMBL" id="AHAT01035941">
    <property type="status" value="NOT_ANNOTATED_CDS"/>
    <property type="molecule type" value="Genomic_DNA"/>
</dbReference>
<feature type="compositionally biased region" description="Pro residues" evidence="2">
    <location>
        <begin position="220"/>
        <end position="235"/>
    </location>
</feature>
<feature type="compositionally biased region" description="Low complexity" evidence="2">
    <location>
        <begin position="334"/>
        <end position="345"/>
    </location>
</feature>
<feature type="compositionally biased region" description="Gly residues" evidence="2">
    <location>
        <begin position="391"/>
        <end position="412"/>
    </location>
</feature>
<feature type="compositionally biased region" description="Polar residues" evidence="2">
    <location>
        <begin position="286"/>
        <end position="302"/>
    </location>
</feature>
<feature type="compositionally biased region" description="Low complexity" evidence="2">
    <location>
        <begin position="305"/>
        <end position="323"/>
    </location>
</feature>
<feature type="compositionally biased region" description="Low complexity" evidence="2">
    <location>
        <begin position="794"/>
        <end position="823"/>
    </location>
</feature>
<feature type="compositionally biased region" description="Basic and acidic residues" evidence="2">
    <location>
        <begin position="78"/>
        <end position="104"/>
    </location>
</feature>
<dbReference type="GeneTree" id="ENSGT00940000161032"/>
<dbReference type="OMA" id="HSFFPQY"/>
<dbReference type="EMBL" id="AHAT01035940">
    <property type="status" value="NOT_ANNOTATED_CDS"/>
    <property type="molecule type" value="Genomic_DNA"/>
</dbReference>
<evidence type="ECO:0000313" key="4">
    <source>
        <dbReference type="Proteomes" id="UP000018468"/>
    </source>
</evidence>
<feature type="compositionally biased region" description="Basic and acidic residues" evidence="2">
    <location>
        <begin position="704"/>
        <end position="723"/>
    </location>
</feature>
<dbReference type="Bgee" id="ENSLOCG00000003354">
    <property type="expression patterns" value="Expressed in camera-type eye and 13 other cell types or tissues"/>
</dbReference>
<keyword evidence="1" id="KW-0597">Phosphoprotein</keyword>
<feature type="region of interest" description="Disordered" evidence="2">
    <location>
        <begin position="161"/>
        <end position="420"/>
    </location>
</feature>
<feature type="compositionally biased region" description="Pro residues" evidence="2">
    <location>
        <begin position="926"/>
        <end position="938"/>
    </location>
</feature>
<dbReference type="PANTHER" id="PTHR14429:SF24">
    <property type="entry name" value="FIBROSIN"/>
    <property type="match status" value="1"/>
</dbReference>
<evidence type="ECO:0000256" key="2">
    <source>
        <dbReference type="SAM" id="MobiDB-lite"/>
    </source>
</evidence>